<keyword evidence="4" id="KW-0472">Membrane</keyword>
<proteinExistence type="predicted"/>
<organism evidence="7 8">
    <name type="scientific">Helianthus annuus</name>
    <name type="common">Common sunflower</name>
    <dbReference type="NCBI Taxonomy" id="4232"/>
    <lineage>
        <taxon>Eukaryota</taxon>
        <taxon>Viridiplantae</taxon>
        <taxon>Streptophyta</taxon>
        <taxon>Embryophyta</taxon>
        <taxon>Tracheophyta</taxon>
        <taxon>Spermatophyta</taxon>
        <taxon>Magnoliopsida</taxon>
        <taxon>eudicotyledons</taxon>
        <taxon>Gunneridae</taxon>
        <taxon>Pentapetalae</taxon>
        <taxon>asterids</taxon>
        <taxon>campanulids</taxon>
        <taxon>Asterales</taxon>
        <taxon>Asteraceae</taxon>
        <taxon>Asteroideae</taxon>
        <taxon>Heliantheae alliance</taxon>
        <taxon>Heliantheae</taxon>
        <taxon>Helianthus</taxon>
    </lineage>
</organism>
<evidence type="ECO:0000313" key="7">
    <source>
        <dbReference type="EMBL" id="OTG02237.1"/>
    </source>
</evidence>
<dbReference type="EMBL" id="CM007902">
    <property type="protein sequence ID" value="OTG02237.1"/>
    <property type="molecule type" value="Genomic_DNA"/>
</dbReference>
<name>A0A251STN4_HELAN</name>
<keyword evidence="3" id="KW-0862">Zinc</keyword>
<feature type="transmembrane region" description="Helical" evidence="4">
    <location>
        <begin position="225"/>
        <end position="246"/>
    </location>
</feature>
<dbReference type="AlphaFoldDB" id="A0A251STN4"/>
<reference evidence="6" key="3">
    <citation type="submission" date="2020-06" db="EMBL/GenBank/DDBJ databases">
        <title>Helianthus annuus Genome sequencing and assembly Release 2.</title>
        <authorList>
            <person name="Gouzy J."/>
            <person name="Langlade N."/>
            <person name="Munos S."/>
        </authorList>
    </citation>
    <scope>NUCLEOTIDE SEQUENCE</scope>
    <source>
        <tissue evidence="6">Leaves</tissue>
    </source>
</reference>
<evidence type="ECO:0000256" key="2">
    <source>
        <dbReference type="ARBA" id="ARBA00022737"/>
    </source>
</evidence>
<keyword evidence="2" id="KW-0677">Repeat</keyword>
<evidence type="ECO:0000256" key="1">
    <source>
        <dbReference type="ARBA" id="ARBA00022723"/>
    </source>
</evidence>
<evidence type="ECO:0000259" key="5">
    <source>
        <dbReference type="PROSITE" id="PS50081"/>
    </source>
</evidence>
<evidence type="ECO:0000256" key="3">
    <source>
        <dbReference type="ARBA" id="ARBA00022833"/>
    </source>
</evidence>
<dbReference type="FunCoup" id="A0A251STN4">
    <property type="interactions" value="133"/>
</dbReference>
<evidence type="ECO:0000313" key="6">
    <source>
        <dbReference type="EMBL" id="KAF5774136.1"/>
    </source>
</evidence>
<evidence type="ECO:0000256" key="4">
    <source>
        <dbReference type="SAM" id="Phobius"/>
    </source>
</evidence>
<dbReference type="PANTHER" id="PTHR32410">
    <property type="entry name" value="CYSTEINE/HISTIDINE-RICH C1 DOMAIN FAMILY PROTEIN"/>
    <property type="match status" value="1"/>
</dbReference>
<dbReference type="OMA" id="HRACIFL"/>
<protein>
    <submittedName>
        <fullName evidence="6">Chromatin regulator PHD family</fullName>
    </submittedName>
</protein>
<dbReference type="SUPFAM" id="SSF57889">
    <property type="entry name" value="Cysteine-rich domain"/>
    <property type="match status" value="7"/>
</dbReference>
<sequence>MCKERIWSFHLCYYYCKSCDYSLHKFCAELPDTLQNNPLHPDHNLKLLPPRTFKCHVCNLKWKDVYCYYCGVCRYRMCIICATTLEQKINHASHPHQLERLFGRIVSPCVACGNNHEGIFFQCTTCHMFRINLDCALMPAKLLIQNSTNGTFSHSHPLTLAYSFPRSEYEAKFEPRCRVCNGEFLSHLWNYKCDKCRYYVHVNYAALKTEPFMSIFLPPSEQSLLLFYFVSFYVNILYLSLIPSLYTINSPGLVKNYREDEHPNLLNCPFQDEGDNLLKHHMCNQKELIRKQHEGDMFNHSSHQHPLILLDKQTSVGKKTVSLHDPMKKVQLLCVGCVKPIMTVPFYVCCHYVDEQCCLVLHEWCAKLPSQIQDYFGHPEHPLVLLPKIPSEFFGVFECEVCGLRSNGFAYGCTACEYYVDINCAFIPEEITHDAHPDHLLLRVKASASSEELCKACDSYVDEYWIFQCASSDFYIHVKCALLLPKMIKHKCDKHYLSLRYEPVENHIEEYFCEICEDEFNPWRWFYHCTTCSQSMHTTCVPLILQYEQATKEYNYEGVYEFLNIKFGGTLEVKDHPHRLSFVQGVESDGNCSNCRSYYKGLKYKMIFKCMECEFALHYECASSFVSIE</sequence>
<keyword evidence="1" id="KW-0479">Metal-binding</keyword>
<dbReference type="PANTHER" id="PTHR32410:SF216">
    <property type="entry name" value="PHORBOL-ESTER_DAG-TYPE DOMAIN-CONTAINING PROTEIN"/>
    <property type="match status" value="1"/>
</dbReference>
<feature type="domain" description="Phorbol-ester/DAG-type" evidence="5">
    <location>
        <begin position="577"/>
        <end position="629"/>
    </location>
</feature>
<keyword evidence="4" id="KW-0812">Transmembrane</keyword>
<accession>A0A251STN4</accession>
<dbReference type="InterPro" id="IPR002219">
    <property type="entry name" value="PKC_DAG/PE"/>
</dbReference>
<dbReference type="InParanoid" id="A0A251STN4"/>
<evidence type="ECO:0000313" key="8">
    <source>
        <dbReference type="Proteomes" id="UP000215914"/>
    </source>
</evidence>
<dbReference type="PROSITE" id="PS50081">
    <property type="entry name" value="ZF_DAG_PE_2"/>
    <property type="match status" value="1"/>
</dbReference>
<dbReference type="EMBL" id="MNCJ02000328">
    <property type="protein sequence ID" value="KAF5774136.1"/>
    <property type="molecule type" value="Genomic_DNA"/>
</dbReference>
<reference evidence="7" key="2">
    <citation type="submission" date="2017-02" db="EMBL/GenBank/DDBJ databases">
        <title>Sunflower complete genome.</title>
        <authorList>
            <person name="Langlade N."/>
            <person name="Munos S."/>
        </authorList>
    </citation>
    <scope>NUCLEOTIDE SEQUENCE [LARGE SCALE GENOMIC DNA]</scope>
    <source>
        <tissue evidence="7">Leaves</tissue>
    </source>
</reference>
<dbReference type="Proteomes" id="UP000215914">
    <property type="component" value="Chromosome 13"/>
</dbReference>
<dbReference type="InterPro" id="IPR053192">
    <property type="entry name" value="Vacuole_Formation_Reg"/>
</dbReference>
<dbReference type="InterPro" id="IPR004146">
    <property type="entry name" value="DC1"/>
</dbReference>
<dbReference type="Pfam" id="PF03107">
    <property type="entry name" value="C1_2"/>
    <property type="match status" value="3"/>
</dbReference>
<dbReference type="Gramene" id="mRNA:HanXRQr2_Chr13g0596801">
    <property type="protein sequence ID" value="CDS:HanXRQr2_Chr13g0596801.1"/>
    <property type="gene ID" value="HanXRQr2_Chr13g0596801"/>
</dbReference>
<gene>
    <name evidence="7" type="ORF">HannXRQ_Chr13g0410801</name>
    <name evidence="6" type="ORF">HanXRQr2_Chr13g0596801</name>
</gene>
<dbReference type="InterPro" id="IPR046349">
    <property type="entry name" value="C1-like_sf"/>
</dbReference>
<reference evidence="6 8" key="1">
    <citation type="journal article" date="2017" name="Nature">
        <title>The sunflower genome provides insights into oil metabolism, flowering and Asterid evolution.</title>
        <authorList>
            <person name="Badouin H."/>
            <person name="Gouzy J."/>
            <person name="Grassa C.J."/>
            <person name="Murat F."/>
            <person name="Staton S.E."/>
            <person name="Cottret L."/>
            <person name="Lelandais-Briere C."/>
            <person name="Owens G.L."/>
            <person name="Carrere S."/>
            <person name="Mayjonade B."/>
            <person name="Legrand L."/>
            <person name="Gill N."/>
            <person name="Kane N.C."/>
            <person name="Bowers J.E."/>
            <person name="Hubner S."/>
            <person name="Bellec A."/>
            <person name="Berard A."/>
            <person name="Berges H."/>
            <person name="Blanchet N."/>
            <person name="Boniface M.C."/>
            <person name="Brunel D."/>
            <person name="Catrice O."/>
            <person name="Chaidir N."/>
            <person name="Claudel C."/>
            <person name="Donnadieu C."/>
            <person name="Faraut T."/>
            <person name="Fievet G."/>
            <person name="Helmstetter N."/>
            <person name="King M."/>
            <person name="Knapp S.J."/>
            <person name="Lai Z."/>
            <person name="Le Paslier M.C."/>
            <person name="Lippi Y."/>
            <person name="Lorenzon L."/>
            <person name="Mandel J.R."/>
            <person name="Marage G."/>
            <person name="Marchand G."/>
            <person name="Marquand E."/>
            <person name="Bret-Mestries E."/>
            <person name="Morien E."/>
            <person name="Nambeesan S."/>
            <person name="Nguyen T."/>
            <person name="Pegot-Espagnet P."/>
            <person name="Pouilly N."/>
            <person name="Raftis F."/>
            <person name="Sallet E."/>
            <person name="Schiex T."/>
            <person name="Thomas J."/>
            <person name="Vandecasteele C."/>
            <person name="Vares D."/>
            <person name="Vear F."/>
            <person name="Vautrin S."/>
            <person name="Crespi M."/>
            <person name="Mangin B."/>
            <person name="Burke J.M."/>
            <person name="Salse J."/>
            <person name="Munos S."/>
            <person name="Vincourt P."/>
            <person name="Rieseberg L.H."/>
            <person name="Langlade N.B."/>
        </authorList>
    </citation>
    <scope>NUCLEOTIDE SEQUENCE [LARGE SCALE GENOMIC DNA]</scope>
    <source>
        <strain evidence="8">cv. SF193</strain>
        <tissue evidence="6">Leaves</tissue>
    </source>
</reference>
<keyword evidence="4" id="KW-1133">Transmembrane helix</keyword>
<dbReference type="GO" id="GO:0046872">
    <property type="term" value="F:metal ion binding"/>
    <property type="evidence" value="ECO:0007669"/>
    <property type="project" value="UniProtKB-KW"/>
</dbReference>
<keyword evidence="8" id="KW-1185">Reference proteome</keyword>